<evidence type="ECO:0000313" key="4">
    <source>
        <dbReference type="EMBL" id="KAF2673702.1"/>
    </source>
</evidence>
<comment type="similarity">
    <text evidence="1">Belongs to the HIBADH-related family. NP60 subfamily.</text>
</comment>
<dbReference type="GO" id="GO:0050661">
    <property type="term" value="F:NADP binding"/>
    <property type="evidence" value="ECO:0007669"/>
    <property type="project" value="InterPro"/>
</dbReference>
<dbReference type="SUPFAM" id="SSF51735">
    <property type="entry name" value="NAD(P)-binding Rossmann-fold domains"/>
    <property type="match status" value="1"/>
</dbReference>
<evidence type="ECO:0000256" key="1">
    <source>
        <dbReference type="ARBA" id="ARBA00007598"/>
    </source>
</evidence>
<dbReference type="EMBL" id="MU004231">
    <property type="protein sequence ID" value="KAF2673702.1"/>
    <property type="molecule type" value="Genomic_DNA"/>
</dbReference>
<dbReference type="InterPro" id="IPR015814">
    <property type="entry name" value="Pgluconate_DH_NAD-bd_C"/>
</dbReference>
<dbReference type="InterPro" id="IPR036291">
    <property type="entry name" value="NAD(P)-bd_dom_sf"/>
</dbReference>
<proteinExistence type="inferred from homology"/>
<reference evidence="4" key="1">
    <citation type="journal article" date="2020" name="Stud. Mycol.">
        <title>101 Dothideomycetes genomes: a test case for predicting lifestyles and emergence of pathogens.</title>
        <authorList>
            <person name="Haridas S."/>
            <person name="Albert R."/>
            <person name="Binder M."/>
            <person name="Bloem J."/>
            <person name="Labutti K."/>
            <person name="Salamov A."/>
            <person name="Andreopoulos B."/>
            <person name="Baker S."/>
            <person name="Barry K."/>
            <person name="Bills G."/>
            <person name="Bluhm B."/>
            <person name="Cannon C."/>
            <person name="Castanera R."/>
            <person name="Culley D."/>
            <person name="Daum C."/>
            <person name="Ezra D."/>
            <person name="Gonzalez J."/>
            <person name="Henrissat B."/>
            <person name="Kuo A."/>
            <person name="Liang C."/>
            <person name="Lipzen A."/>
            <person name="Lutzoni F."/>
            <person name="Magnuson J."/>
            <person name="Mondo S."/>
            <person name="Nolan M."/>
            <person name="Ohm R."/>
            <person name="Pangilinan J."/>
            <person name="Park H.-J."/>
            <person name="Ramirez L."/>
            <person name="Alfaro M."/>
            <person name="Sun H."/>
            <person name="Tritt A."/>
            <person name="Yoshinaga Y."/>
            <person name="Zwiers L.-H."/>
            <person name="Turgeon B."/>
            <person name="Goodwin S."/>
            <person name="Spatafora J."/>
            <person name="Crous P."/>
            <person name="Grigoriev I."/>
        </authorList>
    </citation>
    <scope>NUCLEOTIDE SEQUENCE</scope>
    <source>
        <strain evidence="4">CBS 115976</strain>
    </source>
</reference>
<protein>
    <submittedName>
        <fullName evidence="4">6-phosphogluconate dehydrogenase C-terminal domain-like protein</fullName>
    </submittedName>
</protein>
<evidence type="ECO:0000313" key="5">
    <source>
        <dbReference type="Proteomes" id="UP000799302"/>
    </source>
</evidence>
<dbReference type="OrthoDB" id="9988102at2759"/>
<evidence type="ECO:0000259" key="3">
    <source>
        <dbReference type="Pfam" id="PF09130"/>
    </source>
</evidence>
<sequence>MAHRASVGIISIGEMGLGVAKLLISQNYRVLTNITGRSQHTQDRAKGASVQLVSSDADLVHQSDYIVSIVPPKDALATADRIVSAQSSKPRPSDASPLYYLDLNAVAPSSALAIAARFKDLSSAIRFVDGGIIGGPPKAPADGGDASDAAAWTRPSIVLSGKFPLVEAPKDGKHMAELLNTKHVGDDIGVASGLKCCYATLTKGFTALAIQSYTTAARLGVLEELRTEIRATNPANEKRANGGLVGMAPKSGRWVAEMHEIAKTHRETGGWADAGEKEGGASGIFDGAAEVYRYVAEDTVLGKEHSLKRTRGTTAEDVVAAINESRK</sequence>
<dbReference type="Proteomes" id="UP000799302">
    <property type="component" value="Unassembled WGS sequence"/>
</dbReference>
<feature type="domain" description="6-phosphogluconate dehydrogenase NADP-binding" evidence="2">
    <location>
        <begin position="7"/>
        <end position="139"/>
    </location>
</feature>
<dbReference type="Pfam" id="PF03446">
    <property type="entry name" value="NAD_binding_2"/>
    <property type="match status" value="1"/>
</dbReference>
<dbReference type="GO" id="GO:0140673">
    <property type="term" value="P:transcription elongation-coupled chromatin remodeling"/>
    <property type="evidence" value="ECO:0007669"/>
    <property type="project" value="TreeGrafter"/>
</dbReference>
<dbReference type="Pfam" id="PF09130">
    <property type="entry name" value="DUF1932"/>
    <property type="match status" value="1"/>
</dbReference>
<keyword evidence="5" id="KW-1185">Reference proteome</keyword>
<dbReference type="SUPFAM" id="SSF48179">
    <property type="entry name" value="6-phosphogluconate dehydrogenase C-terminal domain-like"/>
    <property type="match status" value="1"/>
</dbReference>
<accession>A0A6A6UN90</accession>
<dbReference type="AlphaFoldDB" id="A0A6A6UN90"/>
<dbReference type="PANTHER" id="PTHR43580">
    <property type="entry name" value="OXIDOREDUCTASE GLYR1-RELATED"/>
    <property type="match status" value="1"/>
</dbReference>
<feature type="domain" description="Phosphogluconate dehydrogenase NAD-binding putative C-terminal" evidence="3">
    <location>
        <begin position="216"/>
        <end position="295"/>
    </location>
</feature>
<dbReference type="InterPro" id="IPR008927">
    <property type="entry name" value="6-PGluconate_DH-like_C_sf"/>
</dbReference>
<dbReference type="GO" id="GO:0000785">
    <property type="term" value="C:chromatin"/>
    <property type="evidence" value="ECO:0007669"/>
    <property type="project" value="TreeGrafter"/>
</dbReference>
<dbReference type="GO" id="GO:0003677">
    <property type="term" value="F:DNA binding"/>
    <property type="evidence" value="ECO:0007669"/>
    <property type="project" value="TreeGrafter"/>
</dbReference>
<name>A0A6A6UN90_9PEZI</name>
<dbReference type="PANTHER" id="PTHR43580:SF2">
    <property type="entry name" value="CYTOKINE-LIKE NUCLEAR FACTOR N-PAC"/>
    <property type="match status" value="1"/>
</dbReference>
<dbReference type="Gene3D" id="1.10.1040.10">
    <property type="entry name" value="N-(1-d-carboxylethyl)-l-norvaline Dehydrogenase, domain 2"/>
    <property type="match status" value="1"/>
</dbReference>
<organism evidence="4 5">
    <name type="scientific">Microthyrium microscopicum</name>
    <dbReference type="NCBI Taxonomy" id="703497"/>
    <lineage>
        <taxon>Eukaryota</taxon>
        <taxon>Fungi</taxon>
        <taxon>Dikarya</taxon>
        <taxon>Ascomycota</taxon>
        <taxon>Pezizomycotina</taxon>
        <taxon>Dothideomycetes</taxon>
        <taxon>Dothideomycetes incertae sedis</taxon>
        <taxon>Microthyriales</taxon>
        <taxon>Microthyriaceae</taxon>
        <taxon>Microthyrium</taxon>
    </lineage>
</organism>
<dbReference type="InterPro" id="IPR013328">
    <property type="entry name" value="6PGD_dom2"/>
</dbReference>
<evidence type="ECO:0000259" key="2">
    <source>
        <dbReference type="Pfam" id="PF03446"/>
    </source>
</evidence>
<dbReference type="InterPro" id="IPR051265">
    <property type="entry name" value="HIBADH-related_NP60_sf"/>
</dbReference>
<dbReference type="InterPro" id="IPR006115">
    <property type="entry name" value="6PGDH_NADP-bd"/>
</dbReference>
<dbReference type="GO" id="GO:0031491">
    <property type="term" value="F:nucleosome binding"/>
    <property type="evidence" value="ECO:0007669"/>
    <property type="project" value="TreeGrafter"/>
</dbReference>
<gene>
    <name evidence="4" type="ORF">BT63DRAFT_397587</name>
</gene>
<dbReference type="Gene3D" id="3.40.50.720">
    <property type="entry name" value="NAD(P)-binding Rossmann-like Domain"/>
    <property type="match status" value="1"/>
</dbReference>